<reference evidence="1 2" key="1">
    <citation type="journal article" date="2014" name="PLoS ONE">
        <title>The first complete genome sequence of the class fimbriimonadia in the phylum armatimonadetes.</title>
        <authorList>
            <person name="Hu Z.Y."/>
            <person name="Wang Y.Z."/>
            <person name="Im W.T."/>
            <person name="Wang S.Y."/>
            <person name="Zhao G.P."/>
            <person name="Zheng H.J."/>
            <person name="Quan Z.X."/>
        </authorList>
    </citation>
    <scope>NUCLEOTIDE SEQUENCE [LARGE SCALE GENOMIC DNA]</scope>
    <source>
        <strain evidence="1">Gsoil 348</strain>
    </source>
</reference>
<keyword evidence="2" id="KW-1185">Reference proteome</keyword>
<gene>
    <name evidence="1" type="ORF">OP10G_1186</name>
</gene>
<dbReference type="Proteomes" id="UP000027982">
    <property type="component" value="Chromosome"/>
</dbReference>
<organism evidence="1 2">
    <name type="scientific">Fimbriimonas ginsengisoli Gsoil 348</name>
    <dbReference type="NCBI Taxonomy" id="661478"/>
    <lineage>
        <taxon>Bacteria</taxon>
        <taxon>Bacillati</taxon>
        <taxon>Armatimonadota</taxon>
        <taxon>Fimbriimonadia</taxon>
        <taxon>Fimbriimonadales</taxon>
        <taxon>Fimbriimonadaceae</taxon>
        <taxon>Fimbriimonas</taxon>
    </lineage>
</organism>
<dbReference type="AlphaFoldDB" id="A0A068NSK2"/>
<dbReference type="EMBL" id="CP007139">
    <property type="protein sequence ID" value="AIE84554.1"/>
    <property type="molecule type" value="Genomic_DNA"/>
</dbReference>
<name>A0A068NSK2_FIMGI</name>
<protein>
    <submittedName>
        <fullName evidence="1">Uncharacterized protein</fullName>
    </submittedName>
</protein>
<evidence type="ECO:0000313" key="2">
    <source>
        <dbReference type="Proteomes" id="UP000027982"/>
    </source>
</evidence>
<sequence>MIGKIKWEIQEVKSGKTLGAGEREVRLKDVRISKITSEGDGSPGFRKEIPLGEGFKVALLEFPTQSKDGITGFGLSADRPGVEDYSLEWFTVEGADHALKLQEPGELSFGLTKTPSGWEQSATEFVSDVSLRIVKANDTDPDPAPVWRVKIFNGSVVDWPRLVNGKVVPN</sequence>
<evidence type="ECO:0000313" key="1">
    <source>
        <dbReference type="EMBL" id="AIE84554.1"/>
    </source>
</evidence>
<dbReference type="KEGG" id="fgi:OP10G_1186"/>
<accession>A0A068NSK2</accession>
<proteinExistence type="predicted"/>
<dbReference type="HOGENOM" id="CLU_1568415_0_0_0"/>